<name>A0A1E7F4K0_9STRA</name>
<evidence type="ECO:0000313" key="2">
    <source>
        <dbReference type="EMBL" id="OEU13080.1"/>
    </source>
</evidence>
<organism evidence="2 3">
    <name type="scientific">Fragilariopsis cylindrus CCMP1102</name>
    <dbReference type="NCBI Taxonomy" id="635003"/>
    <lineage>
        <taxon>Eukaryota</taxon>
        <taxon>Sar</taxon>
        <taxon>Stramenopiles</taxon>
        <taxon>Ochrophyta</taxon>
        <taxon>Bacillariophyta</taxon>
        <taxon>Bacillariophyceae</taxon>
        <taxon>Bacillariophycidae</taxon>
        <taxon>Bacillariales</taxon>
        <taxon>Bacillariaceae</taxon>
        <taxon>Fragilariopsis</taxon>
    </lineage>
</organism>
<sequence length="212" mass="23943">MTRSTQAKRRLLFSEEHDDVVPVPSIADEKDETKTEKVTTTTAVPATVAVMATPEKKRQRRSDDRDDEGIAMYFSPKTTSVAKKASVMMVTPEKEQEKEQGKGKEQRKEQYVPIYIHKNVNYLRRGEATLSETIQKVFDFIEEHYVIPSNFESDRSMGPLSGTCFEVRVVEAYERGLLLSANSTEYQSTTDITICSHCADLGHVGDDCPKLI</sequence>
<feature type="region of interest" description="Disordered" evidence="1">
    <location>
        <begin position="1"/>
        <end position="42"/>
    </location>
</feature>
<proteinExistence type="predicted"/>
<feature type="compositionally biased region" description="Basic residues" evidence="1">
    <location>
        <begin position="1"/>
        <end position="11"/>
    </location>
</feature>
<gene>
    <name evidence="2" type="ORF">FRACYDRAFT_270351</name>
</gene>
<accession>A0A1E7F4K0</accession>
<keyword evidence="3" id="KW-1185">Reference proteome</keyword>
<dbReference type="InParanoid" id="A0A1E7F4K0"/>
<dbReference type="KEGG" id="fcy:FRACYDRAFT_270351"/>
<protein>
    <submittedName>
        <fullName evidence="2">Uncharacterized protein</fullName>
    </submittedName>
</protein>
<dbReference type="EMBL" id="KV784363">
    <property type="protein sequence ID" value="OEU13080.1"/>
    <property type="molecule type" value="Genomic_DNA"/>
</dbReference>
<dbReference type="AlphaFoldDB" id="A0A1E7F4K0"/>
<evidence type="ECO:0000313" key="3">
    <source>
        <dbReference type="Proteomes" id="UP000095751"/>
    </source>
</evidence>
<dbReference type="OrthoDB" id="47614at2759"/>
<feature type="compositionally biased region" description="Basic and acidic residues" evidence="1">
    <location>
        <begin position="27"/>
        <end position="37"/>
    </location>
</feature>
<reference evidence="2 3" key="1">
    <citation type="submission" date="2016-09" db="EMBL/GenBank/DDBJ databases">
        <title>Extensive genetic diversity and differential bi-allelic expression allows diatom success in the polar Southern Ocean.</title>
        <authorList>
            <consortium name="DOE Joint Genome Institute"/>
            <person name="Mock T."/>
            <person name="Otillar R.P."/>
            <person name="Strauss J."/>
            <person name="Dupont C."/>
            <person name="Frickenhaus S."/>
            <person name="Maumus F."/>
            <person name="Mcmullan M."/>
            <person name="Sanges R."/>
            <person name="Schmutz J."/>
            <person name="Toseland A."/>
            <person name="Valas R."/>
            <person name="Veluchamy A."/>
            <person name="Ward B.J."/>
            <person name="Allen A."/>
            <person name="Barry K."/>
            <person name="Falciatore A."/>
            <person name="Ferrante M."/>
            <person name="Fortunato A.E."/>
            <person name="Gloeckner G."/>
            <person name="Gruber A."/>
            <person name="Hipkin R."/>
            <person name="Janech M."/>
            <person name="Kroth P."/>
            <person name="Leese F."/>
            <person name="Lindquist E."/>
            <person name="Lyon B.R."/>
            <person name="Martin J."/>
            <person name="Mayer C."/>
            <person name="Parker M."/>
            <person name="Quesneville H."/>
            <person name="Raymond J."/>
            <person name="Uhlig C."/>
            <person name="Valentin K.U."/>
            <person name="Worden A.Z."/>
            <person name="Armbrust E.V."/>
            <person name="Bowler C."/>
            <person name="Green B."/>
            <person name="Moulton V."/>
            <person name="Van Oosterhout C."/>
            <person name="Grigoriev I."/>
        </authorList>
    </citation>
    <scope>NUCLEOTIDE SEQUENCE [LARGE SCALE GENOMIC DNA]</scope>
    <source>
        <strain evidence="2 3">CCMP1102</strain>
    </source>
</reference>
<dbReference type="Proteomes" id="UP000095751">
    <property type="component" value="Unassembled WGS sequence"/>
</dbReference>
<evidence type="ECO:0000256" key="1">
    <source>
        <dbReference type="SAM" id="MobiDB-lite"/>
    </source>
</evidence>